<dbReference type="STRING" id="761804.BN000_05123"/>
<dbReference type="Gene3D" id="3.40.109.10">
    <property type="entry name" value="NADH Oxidase"/>
    <property type="match status" value="1"/>
</dbReference>
<dbReference type="Proteomes" id="UP000199601">
    <property type="component" value="Unassembled WGS sequence"/>
</dbReference>
<dbReference type="OrthoDB" id="9798230at2"/>
<keyword evidence="5" id="KW-1185">Reference proteome</keyword>
<protein>
    <submittedName>
        <fullName evidence="4">Nitroreductase</fullName>
    </submittedName>
</protein>
<evidence type="ECO:0000256" key="3">
    <source>
        <dbReference type="ARBA" id="ARBA00023002"/>
    </source>
</evidence>
<reference evidence="5" key="1">
    <citation type="submission" date="2015-03" db="EMBL/GenBank/DDBJ databases">
        <authorList>
            <person name="Urmite Genomes"/>
        </authorList>
    </citation>
    <scope>NUCLEOTIDE SEQUENCE [LARGE SCALE GENOMIC DNA]</scope>
    <source>
        <strain evidence="5">CSUR P1344</strain>
    </source>
</reference>
<evidence type="ECO:0000313" key="5">
    <source>
        <dbReference type="Proteomes" id="UP000199601"/>
    </source>
</evidence>
<accession>A0A0U1DQV4</accession>
<dbReference type="AlphaFoldDB" id="A0A0U1DQV4"/>
<dbReference type="PANTHER" id="PTHR23026">
    <property type="entry name" value="NADPH NITROREDUCTASE"/>
    <property type="match status" value="1"/>
</dbReference>
<dbReference type="CDD" id="cd02136">
    <property type="entry name" value="PnbA_NfnB-like"/>
    <property type="match status" value="1"/>
</dbReference>
<dbReference type="InterPro" id="IPR000415">
    <property type="entry name" value="Nitroreductase-like"/>
</dbReference>
<keyword evidence="2" id="KW-0288">FMN</keyword>
<keyword evidence="3" id="KW-0560">Oxidoreductase</keyword>
<dbReference type="RefSeq" id="WP_085240996.1">
    <property type="nucleotide sequence ID" value="NZ_CTEC01000002.1"/>
</dbReference>
<keyword evidence="1" id="KW-0285">Flavoprotein</keyword>
<gene>
    <name evidence="4" type="ORF">BN000_05123</name>
</gene>
<dbReference type="SUPFAM" id="SSF55469">
    <property type="entry name" value="FMN-dependent nitroreductase-like"/>
    <property type="match status" value="1"/>
</dbReference>
<evidence type="ECO:0000256" key="1">
    <source>
        <dbReference type="ARBA" id="ARBA00022630"/>
    </source>
</evidence>
<evidence type="ECO:0000256" key="2">
    <source>
        <dbReference type="ARBA" id="ARBA00022643"/>
    </source>
</evidence>
<dbReference type="PANTHER" id="PTHR23026:SF90">
    <property type="entry name" value="IODOTYROSINE DEIODINASE 1"/>
    <property type="match status" value="1"/>
</dbReference>
<organism evidence="4 5">
    <name type="scientific">Mycobacterium europaeum</name>
    <dbReference type="NCBI Taxonomy" id="761804"/>
    <lineage>
        <taxon>Bacteria</taxon>
        <taxon>Bacillati</taxon>
        <taxon>Actinomycetota</taxon>
        <taxon>Actinomycetes</taxon>
        <taxon>Mycobacteriales</taxon>
        <taxon>Mycobacteriaceae</taxon>
        <taxon>Mycobacterium</taxon>
        <taxon>Mycobacterium simiae complex</taxon>
    </lineage>
</organism>
<dbReference type="InterPro" id="IPR029479">
    <property type="entry name" value="Nitroreductase"/>
</dbReference>
<dbReference type="EMBL" id="CTEC01000002">
    <property type="protein sequence ID" value="CQD21074.1"/>
    <property type="molecule type" value="Genomic_DNA"/>
</dbReference>
<proteinExistence type="predicted"/>
<name>A0A0U1DQV4_9MYCO</name>
<evidence type="ECO:0000313" key="4">
    <source>
        <dbReference type="EMBL" id="CQD21074.1"/>
    </source>
</evidence>
<sequence length="216" mass="23868">MYDLEETVRQRHSSRLFLPDPVPRHLVEESLELAIRAPSNSNVQPWHMVFVSGAARDRLVAAMLEKARAEPPNVPELPAAFAHFRSDTGAQVYGSMGIARHDSAARRTAVLRNWEFFRAPLGGIVCMHRELGYADSMGVGMFLQTLLLALTARGLGTCVQVAIAGYPDVVREQLNIPPELNILCGLAIGYADPEFPANNLRIGRDAVDRHVVFLDE</sequence>
<dbReference type="Pfam" id="PF00881">
    <property type="entry name" value="Nitroreductase"/>
    <property type="match status" value="1"/>
</dbReference>
<dbReference type="GO" id="GO:0016491">
    <property type="term" value="F:oxidoreductase activity"/>
    <property type="evidence" value="ECO:0007669"/>
    <property type="project" value="UniProtKB-KW"/>
</dbReference>
<dbReference type="InterPro" id="IPR050627">
    <property type="entry name" value="Nitroreductase/BluB"/>
</dbReference>